<evidence type="ECO:0000256" key="4">
    <source>
        <dbReference type="ARBA" id="ARBA00023121"/>
    </source>
</evidence>
<dbReference type="InterPro" id="IPR051519">
    <property type="entry name" value="PDE6D_unc-119_myristoyl-bd"/>
</dbReference>
<keyword evidence="2" id="KW-0813">Transport</keyword>
<dbReference type="FunFam" id="2.70.50.40:FF:000003">
    <property type="entry name" value="UNC119 homologue, putative"/>
    <property type="match status" value="1"/>
</dbReference>
<dbReference type="Proteomes" id="UP000789595">
    <property type="component" value="Unassembled WGS sequence"/>
</dbReference>
<keyword evidence="9" id="KW-1185">Reference proteome</keyword>
<accession>A0A7S3ZNI3</accession>
<feature type="region of interest" description="Disordered" evidence="5">
    <location>
        <begin position="199"/>
        <end position="246"/>
    </location>
</feature>
<dbReference type="Pfam" id="PF05351">
    <property type="entry name" value="GMP_PDE_delta"/>
    <property type="match status" value="1"/>
</dbReference>
<evidence type="ECO:0000256" key="1">
    <source>
        <dbReference type="ARBA" id="ARBA00008102"/>
    </source>
</evidence>
<keyword evidence="3" id="KW-0653">Protein transport</keyword>
<evidence type="ECO:0000313" key="9">
    <source>
        <dbReference type="Proteomes" id="UP000789595"/>
    </source>
</evidence>
<protein>
    <recommendedName>
        <fullName evidence="6">GMP phosphodiesterase delta subunit domain-containing protein</fullName>
    </recommendedName>
</protein>
<feature type="domain" description="GMP phosphodiesterase delta subunit" evidence="6">
    <location>
        <begin position="27"/>
        <end position="182"/>
    </location>
</feature>
<reference evidence="7" key="1">
    <citation type="submission" date="2021-01" db="EMBL/GenBank/DDBJ databases">
        <authorList>
            <person name="Corre E."/>
            <person name="Pelletier E."/>
            <person name="Niang G."/>
            <person name="Scheremetjew M."/>
            <person name="Finn R."/>
            <person name="Kale V."/>
            <person name="Holt S."/>
            <person name="Cochrane G."/>
            <person name="Meng A."/>
            <person name="Brown T."/>
            <person name="Cohen L."/>
        </authorList>
    </citation>
    <scope>NUCLEOTIDE SEQUENCE</scope>
    <source>
        <strain evidence="7">CCMP1756</strain>
    </source>
</reference>
<dbReference type="GO" id="GO:0042953">
    <property type="term" value="P:lipoprotein transport"/>
    <property type="evidence" value="ECO:0007669"/>
    <property type="project" value="TreeGrafter"/>
</dbReference>
<proteinExistence type="inferred from homology"/>
<dbReference type="GO" id="GO:0005929">
    <property type="term" value="C:cilium"/>
    <property type="evidence" value="ECO:0007669"/>
    <property type="project" value="TreeGrafter"/>
</dbReference>
<dbReference type="InterPro" id="IPR008015">
    <property type="entry name" value="PDED_dom"/>
</dbReference>
<evidence type="ECO:0000259" key="6">
    <source>
        <dbReference type="Pfam" id="PF05351"/>
    </source>
</evidence>
<evidence type="ECO:0000256" key="3">
    <source>
        <dbReference type="ARBA" id="ARBA00022927"/>
    </source>
</evidence>
<feature type="compositionally biased region" description="Low complexity" evidence="5">
    <location>
        <begin position="199"/>
        <end position="217"/>
    </location>
</feature>
<dbReference type="PANTHER" id="PTHR12951:SF1">
    <property type="entry name" value="PROTEIN UNC-119 HOMOLOG"/>
    <property type="match status" value="1"/>
</dbReference>
<dbReference type="AlphaFoldDB" id="A0A7S3ZNI3"/>
<name>A0A7S3ZNI3_9STRA</name>
<dbReference type="InterPro" id="IPR037036">
    <property type="entry name" value="PDED_dom_sf"/>
</dbReference>
<keyword evidence="4" id="KW-0446">Lipid-binding</keyword>
<evidence type="ECO:0000313" key="8">
    <source>
        <dbReference type="EMBL" id="CAH0377733.1"/>
    </source>
</evidence>
<dbReference type="SUPFAM" id="SSF81296">
    <property type="entry name" value="E set domains"/>
    <property type="match status" value="1"/>
</dbReference>
<dbReference type="PANTHER" id="PTHR12951">
    <property type="entry name" value="RETINAL PROTEIN 4"/>
    <property type="match status" value="1"/>
</dbReference>
<dbReference type="EMBL" id="CAKKNE010000005">
    <property type="protein sequence ID" value="CAH0377733.1"/>
    <property type="molecule type" value="Genomic_DNA"/>
</dbReference>
<sequence length="246" mass="27628">MPSARVIPEDVLDLKAPTKKFLCPLTANEYGIEFLSFVIQDYRSKKTIFEVSRDRPLPIDFSTHDALDPDSLRKINYELSEDFLMLPQISTTLVFSVGQEPLKDFRMIERHYFRDRLIKSYDFSFGFCIPGSTNTWEAVYALPPMDPDLVKDMIDHPYETSSDSFYFVGDKLIMHNKAFYKYVREDASAQCKSYEAKYGSSSKGEAKGAKNASGGAKAEAKTSGGGAGGAKAEGKSDAWSKETDYF</sequence>
<comment type="similarity">
    <text evidence="1">Belongs to the PDE6D/unc-119 family.</text>
</comment>
<evidence type="ECO:0000256" key="2">
    <source>
        <dbReference type="ARBA" id="ARBA00022448"/>
    </source>
</evidence>
<dbReference type="InterPro" id="IPR014756">
    <property type="entry name" value="Ig_E-set"/>
</dbReference>
<dbReference type="GO" id="GO:0008289">
    <property type="term" value="F:lipid binding"/>
    <property type="evidence" value="ECO:0007669"/>
    <property type="project" value="UniProtKB-KW"/>
</dbReference>
<dbReference type="EMBL" id="HBIW01004974">
    <property type="protein sequence ID" value="CAE0688628.1"/>
    <property type="molecule type" value="Transcribed_RNA"/>
</dbReference>
<organism evidence="7">
    <name type="scientific">Pelagomonas calceolata</name>
    <dbReference type="NCBI Taxonomy" id="35677"/>
    <lineage>
        <taxon>Eukaryota</taxon>
        <taxon>Sar</taxon>
        <taxon>Stramenopiles</taxon>
        <taxon>Ochrophyta</taxon>
        <taxon>Pelagophyceae</taxon>
        <taxon>Pelagomonadales</taxon>
        <taxon>Pelagomonadaceae</taxon>
        <taxon>Pelagomonas</taxon>
    </lineage>
</organism>
<dbReference type="OrthoDB" id="10248777at2759"/>
<reference evidence="8" key="2">
    <citation type="submission" date="2021-11" db="EMBL/GenBank/DDBJ databases">
        <authorList>
            <consortium name="Genoscope - CEA"/>
            <person name="William W."/>
        </authorList>
    </citation>
    <scope>NUCLEOTIDE SEQUENCE</scope>
</reference>
<dbReference type="GO" id="GO:0060271">
    <property type="term" value="P:cilium assembly"/>
    <property type="evidence" value="ECO:0007669"/>
    <property type="project" value="TreeGrafter"/>
</dbReference>
<dbReference type="Gene3D" id="2.70.50.40">
    <property type="entry name" value="GMP phosphodiesterase, delta subunit"/>
    <property type="match status" value="1"/>
</dbReference>
<evidence type="ECO:0000313" key="7">
    <source>
        <dbReference type="EMBL" id="CAE0688628.1"/>
    </source>
</evidence>
<gene>
    <name evidence="7" type="ORF">PCAL00307_LOCUS4062</name>
    <name evidence="8" type="ORF">PECAL_5P22640</name>
</gene>
<evidence type="ECO:0000256" key="5">
    <source>
        <dbReference type="SAM" id="MobiDB-lite"/>
    </source>
</evidence>
<feature type="compositionally biased region" description="Basic and acidic residues" evidence="5">
    <location>
        <begin position="232"/>
        <end position="246"/>
    </location>
</feature>